<feature type="domain" description="Myb-like" evidence="1">
    <location>
        <begin position="68"/>
        <end position="118"/>
    </location>
</feature>
<comment type="caution">
    <text evidence="3">The sequence shown here is derived from an EMBL/GenBank/DDBJ whole genome shotgun (WGS) entry which is preliminary data.</text>
</comment>
<evidence type="ECO:0000313" key="4">
    <source>
        <dbReference type="Proteomes" id="UP000688137"/>
    </source>
</evidence>
<reference evidence="3" key="1">
    <citation type="submission" date="2021-01" db="EMBL/GenBank/DDBJ databases">
        <authorList>
            <consortium name="Genoscope - CEA"/>
            <person name="William W."/>
        </authorList>
    </citation>
    <scope>NUCLEOTIDE SEQUENCE</scope>
</reference>
<gene>
    <name evidence="3" type="ORF">PPRIM_AZ9-3.1.T1690026</name>
</gene>
<dbReference type="OMA" id="CQKEQIN"/>
<dbReference type="Pfam" id="PF13921">
    <property type="entry name" value="Myb_DNA-bind_6"/>
    <property type="match status" value="1"/>
</dbReference>
<organism evidence="3 4">
    <name type="scientific">Paramecium primaurelia</name>
    <dbReference type="NCBI Taxonomy" id="5886"/>
    <lineage>
        <taxon>Eukaryota</taxon>
        <taxon>Sar</taxon>
        <taxon>Alveolata</taxon>
        <taxon>Ciliophora</taxon>
        <taxon>Intramacronucleata</taxon>
        <taxon>Oligohymenophorea</taxon>
        <taxon>Peniculida</taxon>
        <taxon>Parameciidae</taxon>
        <taxon>Paramecium</taxon>
    </lineage>
</organism>
<sequence length="394" mass="47606">MISKGNNQEVEQHVDLKHHNKKYWSSEEDTKLYSAVILHGSNWKIIAEYLSGRNASQCAQRWKRIKPKENERNQKWSKEEDDEVLRLTKNYQYNWRAIAQYIPNRTGRQIRERFVNHLDPNISKSPWTEEEDKWIWNMYQNVGTKWSDMSKQLQGRPENMIKNRFYSYIRKQYGKIQNPYYVVPNNVRLLEKDSMRKSKIIKKIKKLRRYCQIKKSQEVNKNKDQNPVQIELKVEQDQYLMNKEFIRYEQQLQQQTQQQYYPLIPTEFQKFQFPQIIYPCQFVTTSNFGSEYYALINSQDILNCQKEQINQSTFSDITKSQNNEIVCLPTLNLQMIGFQQIQQNQIVTKEEEEEENNQNPKILNKINDQSFPLQIRADIIEELQKKNLEFQFKQ</sequence>
<feature type="domain" description="Myb-like" evidence="1">
    <location>
        <begin position="16"/>
        <end position="66"/>
    </location>
</feature>
<dbReference type="InterPro" id="IPR050560">
    <property type="entry name" value="MYB_TF"/>
</dbReference>
<dbReference type="SMART" id="SM00717">
    <property type="entry name" value="SANT"/>
    <property type="match status" value="3"/>
</dbReference>
<accession>A0A8S1QK74</accession>
<dbReference type="InterPro" id="IPR001005">
    <property type="entry name" value="SANT/Myb"/>
</dbReference>
<dbReference type="AlphaFoldDB" id="A0A8S1QK74"/>
<evidence type="ECO:0000313" key="3">
    <source>
        <dbReference type="EMBL" id="CAD8116093.1"/>
    </source>
</evidence>
<dbReference type="PROSITE" id="PS50090">
    <property type="entry name" value="MYB_LIKE"/>
    <property type="match status" value="3"/>
</dbReference>
<dbReference type="GO" id="GO:0005634">
    <property type="term" value="C:nucleus"/>
    <property type="evidence" value="ECO:0007669"/>
    <property type="project" value="TreeGrafter"/>
</dbReference>
<feature type="domain" description="HTH myb-type" evidence="2">
    <location>
        <begin position="16"/>
        <end position="64"/>
    </location>
</feature>
<feature type="domain" description="HTH myb-type" evidence="2">
    <location>
        <begin position="124"/>
        <end position="173"/>
    </location>
</feature>
<dbReference type="PANTHER" id="PTHR45614">
    <property type="entry name" value="MYB PROTEIN-RELATED"/>
    <property type="match status" value="1"/>
</dbReference>
<feature type="domain" description="Myb-like" evidence="1">
    <location>
        <begin position="119"/>
        <end position="169"/>
    </location>
</feature>
<protein>
    <recommendedName>
        <fullName evidence="5">Homeodomain protein</fullName>
    </recommendedName>
</protein>
<dbReference type="PANTHER" id="PTHR45614:SF69">
    <property type="entry name" value="CHROMOSOME UNDETERMINED SCAFFOLD_38, WHOLE GENOME SHOTGUN SEQUENCE"/>
    <property type="match status" value="1"/>
</dbReference>
<keyword evidence="4" id="KW-1185">Reference proteome</keyword>
<dbReference type="Pfam" id="PF00249">
    <property type="entry name" value="Myb_DNA-binding"/>
    <property type="match status" value="1"/>
</dbReference>
<proteinExistence type="predicted"/>
<dbReference type="PROSITE" id="PS51294">
    <property type="entry name" value="HTH_MYB"/>
    <property type="match status" value="3"/>
</dbReference>
<dbReference type="GO" id="GO:0000981">
    <property type="term" value="F:DNA-binding transcription factor activity, RNA polymerase II-specific"/>
    <property type="evidence" value="ECO:0007669"/>
    <property type="project" value="TreeGrafter"/>
</dbReference>
<feature type="domain" description="HTH myb-type" evidence="2">
    <location>
        <begin position="68"/>
        <end position="122"/>
    </location>
</feature>
<evidence type="ECO:0000259" key="2">
    <source>
        <dbReference type="PROSITE" id="PS51294"/>
    </source>
</evidence>
<dbReference type="InterPro" id="IPR017930">
    <property type="entry name" value="Myb_dom"/>
</dbReference>
<name>A0A8S1QK74_PARPR</name>
<evidence type="ECO:0000259" key="1">
    <source>
        <dbReference type="PROSITE" id="PS50090"/>
    </source>
</evidence>
<evidence type="ECO:0008006" key="5">
    <source>
        <dbReference type="Google" id="ProtNLM"/>
    </source>
</evidence>
<dbReference type="GO" id="GO:0000978">
    <property type="term" value="F:RNA polymerase II cis-regulatory region sequence-specific DNA binding"/>
    <property type="evidence" value="ECO:0007669"/>
    <property type="project" value="TreeGrafter"/>
</dbReference>
<dbReference type="Proteomes" id="UP000688137">
    <property type="component" value="Unassembled WGS sequence"/>
</dbReference>
<dbReference type="EMBL" id="CAJJDM010000178">
    <property type="protein sequence ID" value="CAD8116093.1"/>
    <property type="molecule type" value="Genomic_DNA"/>
</dbReference>
<dbReference type="CDD" id="cd00167">
    <property type="entry name" value="SANT"/>
    <property type="match status" value="3"/>
</dbReference>